<evidence type="ECO:0000256" key="1">
    <source>
        <dbReference type="ARBA" id="ARBA00004651"/>
    </source>
</evidence>
<dbReference type="Proteomes" id="UP001367676">
    <property type="component" value="Unassembled WGS sequence"/>
</dbReference>
<keyword evidence="3" id="KW-1003">Cell membrane</keyword>
<evidence type="ECO:0000256" key="8">
    <source>
        <dbReference type="SAM" id="MobiDB-lite"/>
    </source>
</evidence>
<accession>A0AAN9TA38</accession>
<keyword evidence="6 7" id="KW-0472">Membrane</keyword>
<dbReference type="AlphaFoldDB" id="A0AAN9TA38"/>
<gene>
    <name evidence="9" type="ORF">V9T40_010246</name>
</gene>
<organism evidence="9 10">
    <name type="scientific">Parthenolecanium corni</name>
    <dbReference type="NCBI Taxonomy" id="536013"/>
    <lineage>
        <taxon>Eukaryota</taxon>
        <taxon>Metazoa</taxon>
        <taxon>Ecdysozoa</taxon>
        <taxon>Arthropoda</taxon>
        <taxon>Hexapoda</taxon>
        <taxon>Insecta</taxon>
        <taxon>Pterygota</taxon>
        <taxon>Neoptera</taxon>
        <taxon>Paraneoptera</taxon>
        <taxon>Hemiptera</taxon>
        <taxon>Sternorrhyncha</taxon>
        <taxon>Coccoidea</taxon>
        <taxon>Coccidae</taxon>
        <taxon>Parthenolecanium</taxon>
    </lineage>
</organism>
<proteinExistence type="inferred from homology"/>
<keyword evidence="10" id="KW-1185">Reference proteome</keyword>
<feature type="transmembrane region" description="Helical" evidence="7">
    <location>
        <begin position="237"/>
        <end position="258"/>
    </location>
</feature>
<comment type="similarity">
    <text evidence="2 7">Belongs to the XK family.</text>
</comment>
<feature type="transmembrane region" description="Helical" evidence="7">
    <location>
        <begin position="197"/>
        <end position="225"/>
    </location>
</feature>
<feature type="transmembrane region" description="Helical" evidence="7">
    <location>
        <begin position="12"/>
        <end position="36"/>
    </location>
</feature>
<sequence>MAQHEFLPLCDVLFNIISLAAYFCDIVFDVVMGYALFVQGDYIWFIVIIVLVIFSSIVEQIISVKWYLQVLKTKSTKETKEENVDSKCVINYCHSGLVVLLHVTQLGVFWRYFKLFVPVDLRYVKFEVRDLCMLRLVHAFCESMPLLLIQMYLYSENHSEKFRDLNIVSMLLSLFNVCWAFASFSKNVRMHNVHRLVLTWLGVIFQMMFYVVMGLENAMLMFVWIVGVTDNAPWYRLTLPLAVFLMYITGLGFMWLYYRYFHVRRLKYEAGGRYNNNNVTTPSENNVFVNTAAAPSTNVKCDDYVCSEKDIVRRHSFSGDYSNLNDLVAYSRMRNESSMSGEENRGLQKLSANGSGTNHVVGIPGVFNCRFSNPYVAAMQKRKRKKPTSFVPPPSIGQNNGGGGSSSLNNIADSLGLANEDGSIPRSNNNNNNNNNGYNSVPFWCRPLPSQYSQQVCCSENDCSSVGSRPDIHRKLQEKKRKQLAELKKIEEEIKLGKLHRRPANSPMAEPSAPPPQDKKSPHYESPEILLAPRFLNGVAEDENQYYDWAGAQENGNIYRLLDEESIELYKTYRVPSDLDSQLSLPRSYTLPREFKYYRRTRTRKPIRSEHFVPSTNSSDGDVDSGDESDSASSHATSQPQPLKLLPNTILRVRHETKL</sequence>
<evidence type="ECO:0000256" key="7">
    <source>
        <dbReference type="RuleBase" id="RU910716"/>
    </source>
</evidence>
<feature type="transmembrane region" description="Helical" evidence="7">
    <location>
        <begin position="165"/>
        <end position="185"/>
    </location>
</feature>
<dbReference type="PANTHER" id="PTHR16024:SF4">
    <property type="entry name" value="XK-RELATED PROTEIN"/>
    <property type="match status" value="1"/>
</dbReference>
<feature type="region of interest" description="Disordered" evidence="8">
    <location>
        <begin position="380"/>
        <end position="413"/>
    </location>
</feature>
<evidence type="ECO:0000256" key="3">
    <source>
        <dbReference type="ARBA" id="ARBA00022475"/>
    </source>
</evidence>
<evidence type="ECO:0000256" key="2">
    <source>
        <dbReference type="ARBA" id="ARBA00008789"/>
    </source>
</evidence>
<dbReference type="EMBL" id="JBBCAQ010000035">
    <property type="protein sequence ID" value="KAK7578041.1"/>
    <property type="molecule type" value="Genomic_DNA"/>
</dbReference>
<name>A0AAN9TA38_9HEMI</name>
<evidence type="ECO:0000256" key="6">
    <source>
        <dbReference type="ARBA" id="ARBA00023136"/>
    </source>
</evidence>
<comment type="subcellular location">
    <subcellularLocation>
        <location evidence="1">Cell membrane</location>
        <topology evidence="1">Multi-pass membrane protein</topology>
    </subcellularLocation>
    <subcellularLocation>
        <location evidence="7">Membrane</location>
        <topology evidence="7">Multi-pass membrane protein</topology>
    </subcellularLocation>
</comment>
<evidence type="ECO:0000313" key="9">
    <source>
        <dbReference type="EMBL" id="KAK7578041.1"/>
    </source>
</evidence>
<dbReference type="InterPro" id="IPR018629">
    <property type="entry name" value="XK-rel"/>
</dbReference>
<keyword evidence="4 7" id="KW-0812">Transmembrane</keyword>
<protein>
    <recommendedName>
        <fullName evidence="7">XK-related protein</fullName>
    </recommendedName>
</protein>
<dbReference type="Pfam" id="PF09815">
    <property type="entry name" value="XK-related"/>
    <property type="match status" value="1"/>
</dbReference>
<keyword evidence="5 7" id="KW-1133">Transmembrane helix</keyword>
<evidence type="ECO:0000256" key="5">
    <source>
        <dbReference type="ARBA" id="ARBA00022989"/>
    </source>
</evidence>
<reference evidence="9 10" key="1">
    <citation type="submission" date="2024-03" db="EMBL/GenBank/DDBJ databases">
        <title>Adaptation during the transition from Ophiocordyceps entomopathogen to insect associate is accompanied by gene loss and intensified selection.</title>
        <authorList>
            <person name="Ward C.M."/>
            <person name="Onetto C.A."/>
            <person name="Borneman A.R."/>
        </authorList>
    </citation>
    <scope>NUCLEOTIDE SEQUENCE [LARGE SCALE GENOMIC DNA]</scope>
    <source>
        <strain evidence="9">AWRI1</strain>
        <tissue evidence="9">Single Adult Female</tissue>
    </source>
</reference>
<feature type="region of interest" description="Disordered" evidence="8">
    <location>
        <begin position="495"/>
        <end position="524"/>
    </location>
</feature>
<feature type="compositionally biased region" description="Acidic residues" evidence="8">
    <location>
        <begin position="621"/>
        <end position="630"/>
    </location>
</feature>
<dbReference type="InterPro" id="IPR050895">
    <property type="entry name" value="XK-related_scramblase"/>
</dbReference>
<evidence type="ECO:0000313" key="10">
    <source>
        <dbReference type="Proteomes" id="UP001367676"/>
    </source>
</evidence>
<dbReference type="GO" id="GO:0005886">
    <property type="term" value="C:plasma membrane"/>
    <property type="evidence" value="ECO:0007669"/>
    <property type="project" value="UniProtKB-SubCell"/>
</dbReference>
<comment type="caution">
    <text evidence="9">The sequence shown here is derived from an EMBL/GenBank/DDBJ whole genome shotgun (WGS) entry which is preliminary data.</text>
</comment>
<evidence type="ECO:0000256" key="4">
    <source>
        <dbReference type="ARBA" id="ARBA00022692"/>
    </source>
</evidence>
<feature type="transmembrane region" description="Helical" evidence="7">
    <location>
        <begin position="133"/>
        <end position="153"/>
    </location>
</feature>
<dbReference type="PANTHER" id="PTHR16024">
    <property type="entry name" value="XK-RELATED PROTEIN"/>
    <property type="match status" value="1"/>
</dbReference>
<feature type="region of interest" description="Disordered" evidence="8">
    <location>
        <begin position="606"/>
        <end position="647"/>
    </location>
</feature>
<feature type="transmembrane region" description="Helical" evidence="7">
    <location>
        <begin position="42"/>
        <end position="68"/>
    </location>
</feature>
<feature type="transmembrane region" description="Helical" evidence="7">
    <location>
        <begin position="89"/>
        <end position="113"/>
    </location>
</feature>